<dbReference type="InterPro" id="IPR029063">
    <property type="entry name" value="SAM-dependent_MTases_sf"/>
</dbReference>
<accession>A0A916ZI43</accession>
<dbReference type="GO" id="GO:0032259">
    <property type="term" value="P:methylation"/>
    <property type="evidence" value="ECO:0007669"/>
    <property type="project" value="UniProtKB-KW"/>
</dbReference>
<name>A0A916ZI43_9SPHN</name>
<dbReference type="InterPro" id="IPR013216">
    <property type="entry name" value="Methyltransf_11"/>
</dbReference>
<reference evidence="2" key="1">
    <citation type="journal article" date="2014" name="Int. J. Syst. Evol. Microbiol.">
        <title>Complete genome sequence of Corynebacterium casei LMG S-19264T (=DSM 44701T), isolated from a smear-ripened cheese.</title>
        <authorList>
            <consortium name="US DOE Joint Genome Institute (JGI-PGF)"/>
            <person name="Walter F."/>
            <person name="Albersmeier A."/>
            <person name="Kalinowski J."/>
            <person name="Ruckert C."/>
        </authorList>
    </citation>
    <scope>NUCLEOTIDE SEQUENCE</scope>
    <source>
        <strain evidence="2">CGMCC 1.15519</strain>
    </source>
</reference>
<dbReference type="GO" id="GO:0008757">
    <property type="term" value="F:S-adenosylmethionine-dependent methyltransferase activity"/>
    <property type="evidence" value="ECO:0007669"/>
    <property type="project" value="InterPro"/>
</dbReference>
<evidence type="ECO:0000259" key="1">
    <source>
        <dbReference type="Pfam" id="PF08241"/>
    </source>
</evidence>
<reference evidence="2" key="2">
    <citation type="submission" date="2020-09" db="EMBL/GenBank/DDBJ databases">
        <authorList>
            <person name="Sun Q."/>
            <person name="Zhou Y."/>
        </authorList>
    </citation>
    <scope>NUCLEOTIDE SEQUENCE</scope>
    <source>
        <strain evidence="2">CGMCC 1.15519</strain>
    </source>
</reference>
<dbReference type="Pfam" id="PF08241">
    <property type="entry name" value="Methyltransf_11"/>
    <property type="match status" value="1"/>
</dbReference>
<sequence>MTHSAPTPPTYGTHAWDPTLYAANASFVPALGNAVLTLLAPQPGEHILDLGCGDGVLTQKLAQSGATVLGIDPDHAMIASARAKGLNAHPGDARTLTFTQEFDAVFTNAALHWVGSPHIVTAGVLAALKPGGRYIGEFGGHANIAAIRTALRAVLGAHGFRTDPPETSYYPTAEIFRAVLESGGFHVDTCEIIPRPTPLPTGMAAWLETFRGGFIDSAGVPSSQHQQIIDEVVALLRPILADEHGNWTADYVRIRFAARKPAE</sequence>
<proteinExistence type="predicted"/>
<protein>
    <submittedName>
        <fullName evidence="2">Methyltransferase type 11</fullName>
    </submittedName>
</protein>
<dbReference type="EMBL" id="BMJM01000001">
    <property type="protein sequence ID" value="GGD99211.1"/>
    <property type="molecule type" value="Genomic_DNA"/>
</dbReference>
<keyword evidence="2" id="KW-0489">Methyltransferase</keyword>
<dbReference type="SUPFAM" id="SSF53335">
    <property type="entry name" value="S-adenosyl-L-methionine-dependent methyltransferases"/>
    <property type="match status" value="1"/>
</dbReference>
<evidence type="ECO:0000313" key="2">
    <source>
        <dbReference type="EMBL" id="GGD99211.1"/>
    </source>
</evidence>
<feature type="domain" description="Methyltransferase type 11" evidence="1">
    <location>
        <begin position="48"/>
        <end position="135"/>
    </location>
</feature>
<keyword evidence="3" id="KW-1185">Reference proteome</keyword>
<comment type="caution">
    <text evidence="2">The sequence shown here is derived from an EMBL/GenBank/DDBJ whole genome shotgun (WGS) entry which is preliminary data.</text>
</comment>
<dbReference type="Proteomes" id="UP000635071">
    <property type="component" value="Unassembled WGS sequence"/>
</dbReference>
<keyword evidence="2" id="KW-0808">Transferase</keyword>
<dbReference type="PANTHER" id="PTHR43861">
    <property type="entry name" value="TRANS-ACONITATE 2-METHYLTRANSFERASE-RELATED"/>
    <property type="match status" value="1"/>
</dbReference>
<evidence type="ECO:0000313" key="3">
    <source>
        <dbReference type="Proteomes" id="UP000635071"/>
    </source>
</evidence>
<dbReference type="PANTHER" id="PTHR43861:SF1">
    <property type="entry name" value="TRANS-ACONITATE 2-METHYLTRANSFERASE"/>
    <property type="match status" value="1"/>
</dbReference>
<dbReference type="CDD" id="cd02440">
    <property type="entry name" value="AdoMet_MTases"/>
    <property type="match status" value="1"/>
</dbReference>
<organism evidence="2 3">
    <name type="scientific">Sandarakinorhabdus glacialis</name>
    <dbReference type="NCBI Taxonomy" id="1614636"/>
    <lineage>
        <taxon>Bacteria</taxon>
        <taxon>Pseudomonadati</taxon>
        <taxon>Pseudomonadota</taxon>
        <taxon>Alphaproteobacteria</taxon>
        <taxon>Sphingomonadales</taxon>
        <taxon>Sphingosinicellaceae</taxon>
        <taxon>Sandarakinorhabdus</taxon>
    </lineage>
</organism>
<dbReference type="AlphaFoldDB" id="A0A916ZI43"/>
<dbReference type="Gene3D" id="3.40.50.150">
    <property type="entry name" value="Vaccinia Virus protein VP39"/>
    <property type="match status" value="1"/>
</dbReference>
<gene>
    <name evidence="2" type="ORF">GCM10011529_01660</name>
</gene>
<dbReference type="RefSeq" id="WP_188761028.1">
    <property type="nucleotide sequence ID" value="NZ_BMJM01000001.1"/>
</dbReference>